<keyword evidence="5 7" id="KW-0378">Hydrolase</keyword>
<dbReference type="STRING" id="1882483.A0A317XJJ1"/>
<dbReference type="PRINTS" id="PR00724">
    <property type="entry name" value="CRBOXYPTASEC"/>
</dbReference>
<evidence type="ECO:0000256" key="6">
    <source>
        <dbReference type="ARBA" id="ARBA00023180"/>
    </source>
</evidence>
<dbReference type="FunFam" id="3.40.50.1820:FF:000118">
    <property type="entry name" value="Carboxypeptidase"/>
    <property type="match status" value="1"/>
</dbReference>
<reference evidence="8 9" key="1">
    <citation type="journal article" date="2018" name="Mol. Biol. Evol.">
        <title>Broad Genomic Sampling Reveals a Smut Pathogenic Ancestry of the Fungal Clade Ustilaginomycotina.</title>
        <authorList>
            <person name="Kijpornyongpan T."/>
            <person name="Mondo S.J."/>
            <person name="Barry K."/>
            <person name="Sandor L."/>
            <person name="Lee J."/>
            <person name="Lipzen A."/>
            <person name="Pangilinan J."/>
            <person name="LaButti K."/>
            <person name="Hainaut M."/>
            <person name="Henrissat B."/>
            <person name="Grigoriev I.V."/>
            <person name="Spatafora J.W."/>
            <person name="Aime M.C."/>
        </authorList>
    </citation>
    <scope>NUCLEOTIDE SEQUENCE [LARGE SCALE GENOMIC DNA]</scope>
    <source>
        <strain evidence="8 9">MCA 3645</strain>
    </source>
</reference>
<accession>A0A317XJJ1</accession>
<dbReference type="InterPro" id="IPR018202">
    <property type="entry name" value="Ser_caboxypep_ser_AS"/>
</dbReference>
<keyword evidence="6" id="KW-0325">Glycoprotein</keyword>
<dbReference type="InParanoid" id="A0A317XJJ1"/>
<dbReference type="OrthoDB" id="443318at2759"/>
<dbReference type="PANTHER" id="PTHR11802:SF479">
    <property type="entry name" value="CARBOXYPEPTIDASE"/>
    <property type="match status" value="1"/>
</dbReference>
<keyword evidence="9" id="KW-1185">Reference proteome</keyword>
<evidence type="ECO:0000256" key="5">
    <source>
        <dbReference type="ARBA" id="ARBA00022801"/>
    </source>
</evidence>
<proteinExistence type="inferred from homology"/>
<sequence length="576" mass="64431">MVKIVPTALLLAGALVYETCARSLQHVGKFNMKSADVHQRLAARGEVMAKRQAASTSMEPRHLTDKSKPFFVNGSALPDIDFDIGESYAGLLPISDDPDETRKLYFWYFPSRNEAAEQELTIWTNGGPGCSSLEGLMQENGPWLWQYGTYKPVANPWSWTNLTNMLWVEQPVGTGFSQGTPNITSQAELAEQFKGFYRNFADTFNTTNRQIYITGESYAGQYVPWIASSMLDEEDKEYFNVSGIMIYDPSISTDQLLEQTPVAQFTRYWDGLFPFNSTVRAKIDEMDAKCGYTKFLDEYMVFPPKGKMPPPPAYSDECDLFDYVFTAILDINPCFDIYQVATTCPLLWDVLGFPGSMDYVPYGADIYFNRTDVKEAINAPVNTSWTTCSVGNVFNTKSGLDSEAEAGKFSSETVLPGVIDRVERTIIAHGMLDMVLLANGTLLALQNMTWGGMQGFQNEPTEPFYVPFHNDYQLSTLAASGTMGKTITERGLSWISNDLSGHMLPQYQPSSAYRQLEFLLGRIDSLSSKQPFTTSDAGYQAQNTIPEKRAAAELNAPFLAYNHIAQRDIAQIINEF</sequence>
<keyword evidence="3 7" id="KW-0645">Protease</keyword>
<evidence type="ECO:0000313" key="8">
    <source>
        <dbReference type="EMBL" id="PWY98493.1"/>
    </source>
</evidence>
<evidence type="ECO:0000256" key="7">
    <source>
        <dbReference type="RuleBase" id="RU361156"/>
    </source>
</evidence>
<evidence type="ECO:0000256" key="4">
    <source>
        <dbReference type="ARBA" id="ARBA00022729"/>
    </source>
</evidence>
<gene>
    <name evidence="8" type="ORF">BCV70DRAFT_201805</name>
</gene>
<dbReference type="EMBL" id="KZ819198">
    <property type="protein sequence ID" value="PWY98493.1"/>
    <property type="molecule type" value="Genomic_DNA"/>
</dbReference>
<name>A0A317XJJ1_9BASI</name>
<evidence type="ECO:0000256" key="1">
    <source>
        <dbReference type="ARBA" id="ARBA00009431"/>
    </source>
</evidence>
<evidence type="ECO:0000256" key="2">
    <source>
        <dbReference type="ARBA" id="ARBA00022645"/>
    </source>
</evidence>
<dbReference type="AlphaFoldDB" id="A0A317XJJ1"/>
<dbReference type="GO" id="GO:0006508">
    <property type="term" value="P:proteolysis"/>
    <property type="evidence" value="ECO:0007669"/>
    <property type="project" value="UniProtKB-KW"/>
</dbReference>
<evidence type="ECO:0000256" key="3">
    <source>
        <dbReference type="ARBA" id="ARBA00022670"/>
    </source>
</evidence>
<feature type="signal peptide" evidence="7">
    <location>
        <begin position="1"/>
        <end position="21"/>
    </location>
</feature>
<keyword evidence="4 7" id="KW-0732">Signal</keyword>
<dbReference type="InterPro" id="IPR029058">
    <property type="entry name" value="AB_hydrolase_fold"/>
</dbReference>
<dbReference type="SUPFAM" id="SSF53474">
    <property type="entry name" value="alpha/beta-Hydrolases"/>
    <property type="match status" value="1"/>
</dbReference>
<dbReference type="PANTHER" id="PTHR11802">
    <property type="entry name" value="SERINE PROTEASE FAMILY S10 SERINE CARBOXYPEPTIDASE"/>
    <property type="match status" value="1"/>
</dbReference>
<dbReference type="EC" id="3.4.16.-" evidence="7"/>
<dbReference type="PROSITE" id="PS00131">
    <property type="entry name" value="CARBOXYPEPT_SER_SER"/>
    <property type="match status" value="1"/>
</dbReference>
<comment type="similarity">
    <text evidence="1 7">Belongs to the peptidase S10 family.</text>
</comment>
<dbReference type="Gene3D" id="3.40.50.1820">
    <property type="entry name" value="alpha/beta hydrolase"/>
    <property type="match status" value="1"/>
</dbReference>
<dbReference type="GO" id="GO:0004185">
    <property type="term" value="F:serine-type carboxypeptidase activity"/>
    <property type="evidence" value="ECO:0007669"/>
    <property type="project" value="UniProtKB-UniRule"/>
</dbReference>
<keyword evidence="2 7" id="KW-0121">Carboxypeptidase</keyword>
<feature type="chain" id="PRO_5016189497" description="Carboxypeptidase" evidence="7">
    <location>
        <begin position="22"/>
        <end position="576"/>
    </location>
</feature>
<organism evidence="8 9">
    <name type="scientific">Testicularia cyperi</name>
    <dbReference type="NCBI Taxonomy" id="1882483"/>
    <lineage>
        <taxon>Eukaryota</taxon>
        <taxon>Fungi</taxon>
        <taxon>Dikarya</taxon>
        <taxon>Basidiomycota</taxon>
        <taxon>Ustilaginomycotina</taxon>
        <taxon>Ustilaginomycetes</taxon>
        <taxon>Ustilaginales</taxon>
        <taxon>Anthracoideaceae</taxon>
        <taxon>Testicularia</taxon>
    </lineage>
</organism>
<dbReference type="InterPro" id="IPR001563">
    <property type="entry name" value="Peptidase_S10"/>
</dbReference>
<evidence type="ECO:0000313" key="9">
    <source>
        <dbReference type="Proteomes" id="UP000246740"/>
    </source>
</evidence>
<protein>
    <recommendedName>
        <fullName evidence="7">Carboxypeptidase</fullName>
        <ecNumber evidence="7">3.4.16.-</ecNumber>
    </recommendedName>
</protein>
<dbReference type="Proteomes" id="UP000246740">
    <property type="component" value="Unassembled WGS sequence"/>
</dbReference>
<dbReference type="Pfam" id="PF00450">
    <property type="entry name" value="Peptidase_S10"/>
    <property type="match status" value="1"/>
</dbReference>